<evidence type="ECO:0000256" key="7">
    <source>
        <dbReference type="RuleBase" id="RU363032"/>
    </source>
</evidence>
<dbReference type="PANTHER" id="PTHR43227">
    <property type="entry name" value="BLL4140 PROTEIN"/>
    <property type="match status" value="1"/>
</dbReference>
<feature type="transmembrane region" description="Helical" evidence="7">
    <location>
        <begin position="109"/>
        <end position="129"/>
    </location>
</feature>
<dbReference type="PANTHER" id="PTHR43227:SF8">
    <property type="entry name" value="DIACETYLCHITOBIOSE UPTAKE SYSTEM PERMEASE PROTEIN DASB"/>
    <property type="match status" value="1"/>
</dbReference>
<reference evidence="9 10" key="1">
    <citation type="submission" date="2020-08" db="EMBL/GenBank/DDBJ databases">
        <title>Sequencing the genomes of 1000 actinobacteria strains.</title>
        <authorList>
            <person name="Klenk H.-P."/>
        </authorList>
    </citation>
    <scope>NUCLEOTIDE SEQUENCE [LARGE SCALE GENOMIC DNA]</scope>
    <source>
        <strain evidence="9 10">DSM 45913</strain>
    </source>
</reference>
<dbReference type="Pfam" id="PF00528">
    <property type="entry name" value="BPD_transp_1"/>
    <property type="match status" value="1"/>
</dbReference>
<keyword evidence="5 7" id="KW-1133">Transmembrane helix</keyword>
<feature type="transmembrane region" description="Helical" evidence="7">
    <location>
        <begin position="74"/>
        <end position="97"/>
    </location>
</feature>
<sequence length="288" mass="31818">MSVTQRKGAAFSAPFFVGFAALFVLPLLYAVHQSLYTVRTSGLGIGPRVEVFAGADNFTRALSDGTFWASIGRVLAFAVVQIPVMLGFALVMALLLDGTRRRVAHRYRLAFLVPYMIPGIVAALMWMYVYSPRLGPLTDLTGVNFFSPALVWISMGNLLTWIGAGFNMLIIYGALQSVPRELFDAARVDGASELRIAVSIKIPYVRGALVLTGMLSIIHMLQIFNEPLLFRNVVPEIITKDFTPIMMIFYEAFDSNDYNYAAALSVVLAVVVGAISFLFYRFTNRASR</sequence>
<dbReference type="InterPro" id="IPR000515">
    <property type="entry name" value="MetI-like"/>
</dbReference>
<dbReference type="PROSITE" id="PS50928">
    <property type="entry name" value="ABC_TM1"/>
    <property type="match status" value="1"/>
</dbReference>
<dbReference type="AlphaFoldDB" id="A0A7X0CC57"/>
<proteinExistence type="inferred from homology"/>
<dbReference type="Gene3D" id="1.10.3720.10">
    <property type="entry name" value="MetI-like"/>
    <property type="match status" value="1"/>
</dbReference>
<name>A0A7X0CC57_9ACTN</name>
<evidence type="ECO:0000313" key="10">
    <source>
        <dbReference type="Proteomes" id="UP000583800"/>
    </source>
</evidence>
<keyword evidence="3" id="KW-1003">Cell membrane</keyword>
<feature type="transmembrane region" description="Helical" evidence="7">
    <location>
        <begin position="260"/>
        <end position="280"/>
    </location>
</feature>
<keyword evidence="6 7" id="KW-0472">Membrane</keyword>
<dbReference type="EMBL" id="JACHJB010000004">
    <property type="protein sequence ID" value="MBB6351421.1"/>
    <property type="molecule type" value="Genomic_DNA"/>
</dbReference>
<evidence type="ECO:0000259" key="8">
    <source>
        <dbReference type="PROSITE" id="PS50928"/>
    </source>
</evidence>
<evidence type="ECO:0000256" key="5">
    <source>
        <dbReference type="ARBA" id="ARBA00022989"/>
    </source>
</evidence>
<keyword evidence="10" id="KW-1185">Reference proteome</keyword>
<evidence type="ECO:0000256" key="3">
    <source>
        <dbReference type="ARBA" id="ARBA00022475"/>
    </source>
</evidence>
<evidence type="ECO:0000256" key="4">
    <source>
        <dbReference type="ARBA" id="ARBA00022692"/>
    </source>
</evidence>
<dbReference type="Proteomes" id="UP000583800">
    <property type="component" value="Unassembled WGS sequence"/>
</dbReference>
<feature type="domain" description="ABC transmembrane type-1" evidence="8">
    <location>
        <begin position="71"/>
        <end position="279"/>
    </location>
</feature>
<dbReference type="SUPFAM" id="SSF161098">
    <property type="entry name" value="MetI-like"/>
    <property type="match status" value="1"/>
</dbReference>
<feature type="transmembrane region" description="Helical" evidence="7">
    <location>
        <begin position="204"/>
        <end position="224"/>
    </location>
</feature>
<accession>A0A7X0CC57</accession>
<dbReference type="RefSeq" id="WP_185089179.1">
    <property type="nucleotide sequence ID" value="NZ_JACHJB010000004.1"/>
</dbReference>
<protein>
    <submittedName>
        <fullName evidence="9">Multiple sugar transport system permease protein</fullName>
    </submittedName>
</protein>
<keyword evidence="9" id="KW-0762">Sugar transport</keyword>
<comment type="subcellular location">
    <subcellularLocation>
        <location evidence="1 7">Cell membrane</location>
        <topology evidence="1 7">Multi-pass membrane protein</topology>
    </subcellularLocation>
</comment>
<dbReference type="InterPro" id="IPR050809">
    <property type="entry name" value="UgpAE/MalFG_permease"/>
</dbReference>
<keyword evidence="4 7" id="KW-0812">Transmembrane</keyword>
<dbReference type="InterPro" id="IPR035906">
    <property type="entry name" value="MetI-like_sf"/>
</dbReference>
<evidence type="ECO:0000256" key="6">
    <source>
        <dbReference type="ARBA" id="ARBA00023136"/>
    </source>
</evidence>
<organism evidence="9 10">
    <name type="scientific">Nonomuraea muscovyensis</name>
    <dbReference type="NCBI Taxonomy" id="1124761"/>
    <lineage>
        <taxon>Bacteria</taxon>
        <taxon>Bacillati</taxon>
        <taxon>Actinomycetota</taxon>
        <taxon>Actinomycetes</taxon>
        <taxon>Streptosporangiales</taxon>
        <taxon>Streptosporangiaceae</taxon>
        <taxon>Nonomuraea</taxon>
    </lineage>
</organism>
<evidence type="ECO:0000256" key="2">
    <source>
        <dbReference type="ARBA" id="ARBA00022448"/>
    </source>
</evidence>
<gene>
    <name evidence="9" type="ORF">FHU36_008004</name>
</gene>
<comment type="similarity">
    <text evidence="7">Belongs to the binding-protein-dependent transport system permease family.</text>
</comment>
<feature type="transmembrane region" description="Helical" evidence="7">
    <location>
        <begin position="12"/>
        <end position="31"/>
    </location>
</feature>
<feature type="transmembrane region" description="Helical" evidence="7">
    <location>
        <begin position="149"/>
        <end position="175"/>
    </location>
</feature>
<dbReference type="GO" id="GO:0005886">
    <property type="term" value="C:plasma membrane"/>
    <property type="evidence" value="ECO:0007669"/>
    <property type="project" value="UniProtKB-SubCell"/>
</dbReference>
<dbReference type="CDD" id="cd06261">
    <property type="entry name" value="TM_PBP2"/>
    <property type="match status" value="1"/>
</dbReference>
<dbReference type="GO" id="GO:0055085">
    <property type="term" value="P:transmembrane transport"/>
    <property type="evidence" value="ECO:0007669"/>
    <property type="project" value="InterPro"/>
</dbReference>
<comment type="caution">
    <text evidence="9">The sequence shown here is derived from an EMBL/GenBank/DDBJ whole genome shotgun (WGS) entry which is preliminary data.</text>
</comment>
<keyword evidence="2 7" id="KW-0813">Transport</keyword>
<evidence type="ECO:0000256" key="1">
    <source>
        <dbReference type="ARBA" id="ARBA00004651"/>
    </source>
</evidence>
<evidence type="ECO:0000313" key="9">
    <source>
        <dbReference type="EMBL" id="MBB6351421.1"/>
    </source>
</evidence>